<name>A0AB39ICN8_9GAMM</name>
<proteinExistence type="predicted"/>
<evidence type="ECO:0000313" key="1">
    <source>
        <dbReference type="EMBL" id="XDL13622.1"/>
    </source>
</evidence>
<dbReference type="EMBL" id="CP162411">
    <property type="protein sequence ID" value="XDL13622.1"/>
    <property type="molecule type" value="Genomic_DNA"/>
</dbReference>
<reference evidence="1" key="1">
    <citation type="submission" date="2024-07" db="EMBL/GenBank/DDBJ databases">
        <authorList>
            <person name="Pedron J."/>
        </authorList>
    </citation>
    <scope>NUCLEOTIDE SEQUENCE</scope>
    <source>
        <strain evidence="1">A642-S2-A17</strain>
    </source>
</reference>
<organism evidence="1">
    <name type="scientific">Dickeya oryzae</name>
    <dbReference type="NCBI Taxonomy" id="1240404"/>
    <lineage>
        <taxon>Bacteria</taxon>
        <taxon>Pseudomonadati</taxon>
        <taxon>Pseudomonadota</taxon>
        <taxon>Gammaproteobacteria</taxon>
        <taxon>Enterobacterales</taxon>
        <taxon>Pectobacteriaceae</taxon>
        <taxon>Dickeya</taxon>
    </lineage>
</organism>
<dbReference type="AlphaFoldDB" id="A0AB39ICN8"/>
<protein>
    <submittedName>
        <fullName evidence="1">Uncharacterized protein</fullName>
    </submittedName>
</protein>
<sequence length="47" mass="5452">MSQSDDAFTRRWEGIEYLPVSCQITPSHYDNFDQTHGVIDLNRHSAI</sequence>
<dbReference type="RefSeq" id="WP_161132947.1">
    <property type="nucleotide sequence ID" value="NZ_CP162411.1"/>
</dbReference>
<accession>A0AB39ICN8</accession>
<gene>
    <name evidence="1" type="ORF">LF923_0015675</name>
</gene>